<name>K3Z1U5_SETIT</name>
<protein>
    <submittedName>
        <fullName evidence="1">Uncharacterized protein</fullName>
    </submittedName>
</protein>
<sequence>MGTLTFGCSKNLCLQLRPCCRACSSKTPVKKHPCVESASSLIQ</sequence>
<dbReference type="Proteomes" id="UP000004995">
    <property type="component" value="Unassembled WGS sequence"/>
</dbReference>
<dbReference type="AlphaFoldDB" id="K3Z1U5"/>
<reference evidence="1" key="2">
    <citation type="submission" date="2018-08" db="UniProtKB">
        <authorList>
            <consortium name="EnsemblPlants"/>
        </authorList>
    </citation>
    <scope>IDENTIFICATION</scope>
    <source>
        <strain evidence="1">Yugu1</strain>
    </source>
</reference>
<dbReference type="InParanoid" id="K3Z1U5"/>
<reference evidence="2" key="1">
    <citation type="journal article" date="2012" name="Nat. Biotechnol.">
        <title>Reference genome sequence of the model plant Setaria.</title>
        <authorList>
            <person name="Bennetzen J.L."/>
            <person name="Schmutz J."/>
            <person name="Wang H."/>
            <person name="Percifield R."/>
            <person name="Hawkins J."/>
            <person name="Pontaroli A.C."/>
            <person name="Estep M."/>
            <person name="Feng L."/>
            <person name="Vaughn J.N."/>
            <person name="Grimwood J."/>
            <person name="Jenkins J."/>
            <person name="Barry K."/>
            <person name="Lindquist E."/>
            <person name="Hellsten U."/>
            <person name="Deshpande S."/>
            <person name="Wang X."/>
            <person name="Wu X."/>
            <person name="Mitros T."/>
            <person name="Triplett J."/>
            <person name="Yang X."/>
            <person name="Ye C.Y."/>
            <person name="Mauro-Herrera M."/>
            <person name="Wang L."/>
            <person name="Li P."/>
            <person name="Sharma M."/>
            <person name="Sharma R."/>
            <person name="Ronald P.C."/>
            <person name="Panaud O."/>
            <person name="Kellogg E.A."/>
            <person name="Brutnell T.P."/>
            <person name="Doust A.N."/>
            <person name="Tuskan G.A."/>
            <person name="Rokhsar D."/>
            <person name="Devos K.M."/>
        </authorList>
    </citation>
    <scope>NUCLEOTIDE SEQUENCE [LARGE SCALE GENOMIC DNA]</scope>
    <source>
        <strain evidence="2">cv. Yugu1</strain>
    </source>
</reference>
<evidence type="ECO:0000313" key="2">
    <source>
        <dbReference type="Proteomes" id="UP000004995"/>
    </source>
</evidence>
<proteinExistence type="predicted"/>
<accession>K3Z1U5</accession>
<dbReference type="HOGENOM" id="CLU_3243074_0_0_1"/>
<keyword evidence="2" id="KW-1185">Reference proteome</keyword>
<dbReference type="EMBL" id="AGNK02000451">
    <property type="status" value="NOT_ANNOTATED_CDS"/>
    <property type="molecule type" value="Genomic_DNA"/>
</dbReference>
<evidence type="ECO:0000313" key="1">
    <source>
        <dbReference type="EnsemblPlants" id="KQL30606"/>
    </source>
</evidence>
<organism evidence="1 2">
    <name type="scientific">Setaria italica</name>
    <name type="common">Foxtail millet</name>
    <name type="synonym">Panicum italicum</name>
    <dbReference type="NCBI Taxonomy" id="4555"/>
    <lineage>
        <taxon>Eukaryota</taxon>
        <taxon>Viridiplantae</taxon>
        <taxon>Streptophyta</taxon>
        <taxon>Embryophyta</taxon>
        <taxon>Tracheophyta</taxon>
        <taxon>Spermatophyta</taxon>
        <taxon>Magnoliopsida</taxon>
        <taxon>Liliopsida</taxon>
        <taxon>Poales</taxon>
        <taxon>Poaceae</taxon>
        <taxon>PACMAD clade</taxon>
        <taxon>Panicoideae</taxon>
        <taxon>Panicodae</taxon>
        <taxon>Paniceae</taxon>
        <taxon>Cenchrinae</taxon>
        <taxon>Setaria</taxon>
    </lineage>
</organism>
<dbReference type="EnsemblPlants" id="KQL30606">
    <property type="protein sequence ID" value="KQL30606"/>
    <property type="gene ID" value="SETIT_020513mg"/>
</dbReference>
<dbReference type="Gramene" id="KQL30606">
    <property type="protein sequence ID" value="KQL30606"/>
    <property type="gene ID" value="SETIT_020513mg"/>
</dbReference>